<proteinExistence type="predicted"/>
<protein>
    <submittedName>
        <fullName evidence="2">Uncharacterized protein</fullName>
    </submittedName>
</protein>
<gene>
    <name evidence="2" type="ORF">AYJ54_06910</name>
</gene>
<dbReference type="STRING" id="1505087.AYJ54_06910"/>
<organism evidence="2 3">
    <name type="scientific">Bradyrhizobium centrolobii</name>
    <dbReference type="NCBI Taxonomy" id="1505087"/>
    <lineage>
        <taxon>Bacteria</taxon>
        <taxon>Pseudomonadati</taxon>
        <taxon>Pseudomonadota</taxon>
        <taxon>Alphaproteobacteria</taxon>
        <taxon>Hyphomicrobiales</taxon>
        <taxon>Nitrobacteraceae</taxon>
        <taxon>Bradyrhizobium</taxon>
    </lineage>
</organism>
<sequence>MVIALSLTAYESCRLKTANRISHIADACADLFKAMHNLCTDRSTTTRLLNATEPMDAEIEKYLRTLRDAHAICGAGHQERLGQHHRRQSRRRRRGGCSGERQAGVGDAGDPGSSANRSAISSARSARRKAR</sequence>
<feature type="compositionally biased region" description="Basic residues" evidence="1">
    <location>
        <begin position="83"/>
        <end position="95"/>
    </location>
</feature>
<keyword evidence="3" id="KW-1185">Reference proteome</keyword>
<comment type="caution">
    <text evidence="2">The sequence shown here is derived from an EMBL/GenBank/DDBJ whole genome shotgun (WGS) entry which is preliminary data.</text>
</comment>
<dbReference type="AlphaFoldDB" id="A0A176YZM5"/>
<dbReference type="Proteomes" id="UP000076959">
    <property type="component" value="Unassembled WGS sequence"/>
</dbReference>
<evidence type="ECO:0000256" key="1">
    <source>
        <dbReference type="SAM" id="MobiDB-lite"/>
    </source>
</evidence>
<evidence type="ECO:0000313" key="2">
    <source>
        <dbReference type="EMBL" id="OAF12214.1"/>
    </source>
</evidence>
<dbReference type="EMBL" id="LUUB01000042">
    <property type="protein sequence ID" value="OAF12214.1"/>
    <property type="molecule type" value="Genomic_DNA"/>
</dbReference>
<feature type="compositionally biased region" description="Low complexity" evidence="1">
    <location>
        <begin position="113"/>
        <end position="124"/>
    </location>
</feature>
<feature type="region of interest" description="Disordered" evidence="1">
    <location>
        <begin position="74"/>
        <end position="131"/>
    </location>
</feature>
<evidence type="ECO:0000313" key="3">
    <source>
        <dbReference type="Proteomes" id="UP000076959"/>
    </source>
</evidence>
<accession>A0A176YZM5</accession>
<name>A0A176YZM5_9BRAD</name>
<reference evidence="2 3" key="1">
    <citation type="submission" date="2016-03" db="EMBL/GenBank/DDBJ databases">
        <title>Draft Genome Sequence of the Strain BR 10245 (Bradyrhizobium sp.) isolated from nodules of Centrolobium paraense.</title>
        <authorList>
            <person name="Simoes-Araujo J.L.Sr."/>
            <person name="Barauna A.C."/>
            <person name="Silva K."/>
            <person name="Zilli J.E."/>
        </authorList>
    </citation>
    <scope>NUCLEOTIDE SEQUENCE [LARGE SCALE GENOMIC DNA]</scope>
    <source>
        <strain evidence="2 3">BR 10245</strain>
    </source>
</reference>